<dbReference type="Gene3D" id="3.40.50.1110">
    <property type="entry name" value="SGNH hydrolase"/>
    <property type="match status" value="1"/>
</dbReference>
<accession>V5SCH2</accession>
<evidence type="ECO:0000313" key="2">
    <source>
        <dbReference type="Proteomes" id="UP000018542"/>
    </source>
</evidence>
<evidence type="ECO:0000313" key="1">
    <source>
        <dbReference type="EMBL" id="AHB48591.1"/>
    </source>
</evidence>
<dbReference type="SUPFAM" id="SSF52266">
    <property type="entry name" value="SGNH hydrolase"/>
    <property type="match status" value="1"/>
</dbReference>
<dbReference type="Proteomes" id="UP000018542">
    <property type="component" value="Chromosome"/>
</dbReference>
<dbReference type="PANTHER" id="PTHR37981">
    <property type="entry name" value="LIPASE 2"/>
    <property type="match status" value="1"/>
</dbReference>
<gene>
    <name evidence="1" type="ORF">W911_09635</name>
</gene>
<dbReference type="AlphaFoldDB" id="V5SCH2"/>
<name>V5SCH2_9HYPH</name>
<protein>
    <submittedName>
        <fullName evidence="1">Uncharacterized protein</fullName>
    </submittedName>
</protein>
<sequence>MARADLISALGRDTGIGHCMIFRLLASICFWCAALCAPALAQWGSPQDERPWGAPSTVEPQHMPLPATPQFVPPPVEPDAMGIDGLLAMSGVGITWRVENPFRFFVDPKDTEVHRATYLALTPEQRRAGPVLASERALSRRHESGWAESMVRKVCWTSRKNRHICPDGSDYIDPKSHNVEVRLQNMPEPAIDCRWIASPLGGADTAEVTVTKACGEPVVFTAPYPAGLNVSVAVGGVEVASTEVRVTDIFVVGLGDSFGSGEGNPDVPVRFSPERTIAYGGDKAGDLGGYPARVGAWKQVGDDVFVENNARWLDQACHRSLYSYQLRTALALAVEDPHRAVTFAGFACSGAEIVWGFFLRYKGNEWVPNPPDLSQVAAAADAQCGKRDAPLVDMPEAYHIQGSIPELQGGVVLHKCPIEKARKIDLLLVSLGGNDVGFARLVANAVLSDSSLVRRLGGWFGQVHGNQESAALLERLDTRYKAMNRALHGILHIPWNEADRVILTAYPPFSMLDDAGAVCSDGSAGMEVFSDFAITQKAALSSAWLADKLDQIMAESARHHSWSFVFDHRKAFVGRGLCAGHTTGLGSIADDLRLPRRQGGMWVPYNPAHFEPYAARQRWFRTPNDAFMTGNFHVAGSVMQRVLKLQSFSWFQVLLASTYSGAFHPTAEGHAAIADAVMPRAREVLARYGQQSVAAGADGSAPQAIRAPFGNDALPAAGGGW</sequence>
<dbReference type="GO" id="GO:0006629">
    <property type="term" value="P:lipid metabolic process"/>
    <property type="evidence" value="ECO:0007669"/>
    <property type="project" value="TreeGrafter"/>
</dbReference>
<dbReference type="EMBL" id="CP006912">
    <property type="protein sequence ID" value="AHB48591.1"/>
    <property type="molecule type" value="Genomic_DNA"/>
</dbReference>
<dbReference type="PANTHER" id="PTHR37981:SF1">
    <property type="entry name" value="SGNH HYDROLASE-TYPE ESTERASE DOMAIN-CONTAINING PROTEIN"/>
    <property type="match status" value="1"/>
</dbReference>
<dbReference type="KEGG" id="hni:W911_09635"/>
<dbReference type="PATRIC" id="fig|1029756.8.peg.2005"/>
<proteinExistence type="predicted"/>
<organism evidence="1 2">
    <name type="scientific">Hyphomicrobium nitrativorans NL23</name>
    <dbReference type="NCBI Taxonomy" id="1029756"/>
    <lineage>
        <taxon>Bacteria</taxon>
        <taxon>Pseudomonadati</taxon>
        <taxon>Pseudomonadota</taxon>
        <taxon>Alphaproteobacteria</taxon>
        <taxon>Hyphomicrobiales</taxon>
        <taxon>Hyphomicrobiaceae</taxon>
        <taxon>Hyphomicrobium</taxon>
    </lineage>
</organism>
<keyword evidence="2" id="KW-1185">Reference proteome</keyword>
<reference evidence="1 2" key="1">
    <citation type="journal article" date="2014" name="Genome Announc.">
        <title>Complete Genome Sequence of Hyphomicrobium nitrativorans Strain NL23, a Denitrifying Bacterium Isolated from Biofilm of a Methanol-Fed Denitrification System Treating Seawater at the Montreal Biodome.</title>
        <authorList>
            <person name="Martineau C."/>
            <person name="Villeneuve C."/>
            <person name="Mauffrey F."/>
            <person name="Villemur R."/>
        </authorList>
    </citation>
    <scope>NUCLEOTIDE SEQUENCE [LARGE SCALE GENOMIC DNA]</scope>
    <source>
        <strain evidence="1">NL23</strain>
    </source>
</reference>
<dbReference type="GO" id="GO:0016788">
    <property type="term" value="F:hydrolase activity, acting on ester bonds"/>
    <property type="evidence" value="ECO:0007669"/>
    <property type="project" value="InterPro"/>
</dbReference>
<dbReference type="STRING" id="1029756.W911_09635"/>
<dbReference type="HOGENOM" id="CLU_017225_0_0_5"/>
<dbReference type="InterPro" id="IPR037460">
    <property type="entry name" value="SEST-like"/>
</dbReference>
<dbReference type="InterPro" id="IPR036514">
    <property type="entry name" value="SGNH_hydro_sf"/>
</dbReference>